<feature type="transmembrane region" description="Helical" evidence="1">
    <location>
        <begin position="28"/>
        <end position="47"/>
    </location>
</feature>
<keyword evidence="3" id="KW-1185">Reference proteome</keyword>
<keyword evidence="1" id="KW-0812">Transmembrane</keyword>
<organism evidence="2 3">
    <name type="scientific">Allokutzneria albata</name>
    <name type="common">Kibdelosporangium albatum</name>
    <dbReference type="NCBI Taxonomy" id="211114"/>
    <lineage>
        <taxon>Bacteria</taxon>
        <taxon>Bacillati</taxon>
        <taxon>Actinomycetota</taxon>
        <taxon>Actinomycetes</taxon>
        <taxon>Pseudonocardiales</taxon>
        <taxon>Pseudonocardiaceae</taxon>
        <taxon>Allokutzneria</taxon>
    </lineage>
</organism>
<keyword evidence="1" id="KW-0472">Membrane</keyword>
<protein>
    <submittedName>
        <fullName evidence="2">Uncharacterized protein</fullName>
    </submittedName>
</protein>
<dbReference type="Proteomes" id="UP000183376">
    <property type="component" value="Chromosome I"/>
</dbReference>
<evidence type="ECO:0000256" key="1">
    <source>
        <dbReference type="SAM" id="Phobius"/>
    </source>
</evidence>
<dbReference type="EMBL" id="LT629701">
    <property type="protein sequence ID" value="SDM50010.1"/>
    <property type="molecule type" value="Genomic_DNA"/>
</dbReference>
<proteinExistence type="predicted"/>
<dbReference type="AlphaFoldDB" id="A0A1G9TQM7"/>
<dbReference type="RefSeq" id="WP_030432572.1">
    <property type="nucleotide sequence ID" value="NZ_JOEF01000029.1"/>
</dbReference>
<evidence type="ECO:0000313" key="3">
    <source>
        <dbReference type="Proteomes" id="UP000183376"/>
    </source>
</evidence>
<reference evidence="2 3" key="1">
    <citation type="submission" date="2016-10" db="EMBL/GenBank/DDBJ databases">
        <authorList>
            <person name="de Groot N.N."/>
        </authorList>
    </citation>
    <scope>NUCLEOTIDE SEQUENCE [LARGE SCALE GENOMIC DNA]</scope>
    <source>
        <strain evidence="2 3">DSM 44149</strain>
    </source>
</reference>
<accession>A0A1G9TQM7</accession>
<sequence length="72" mass="7507">MCGLWAGFTVAVGSLTAAAIVGVNGQPWLAALFAGPSVLALAKLFVIRRADAEDARRITRAQQNALADPKPM</sequence>
<dbReference type="OrthoDB" id="4277072at2"/>
<name>A0A1G9TQM7_ALLAB</name>
<gene>
    <name evidence="2" type="ORF">SAMN04489726_1935</name>
</gene>
<evidence type="ECO:0000313" key="2">
    <source>
        <dbReference type="EMBL" id="SDM50010.1"/>
    </source>
</evidence>
<keyword evidence="1" id="KW-1133">Transmembrane helix</keyword>